<dbReference type="PROSITE" id="PS52012">
    <property type="entry name" value="CFEM"/>
    <property type="match status" value="1"/>
</dbReference>
<dbReference type="InterPro" id="IPR008427">
    <property type="entry name" value="Extracellular_membr_CFEM_dom"/>
</dbReference>
<evidence type="ECO:0000256" key="6">
    <source>
        <dbReference type="ARBA" id="ARBA00022729"/>
    </source>
</evidence>
<feature type="chain" id="PRO_5040129689" description="CFEM domain-containing protein" evidence="11">
    <location>
        <begin position="18"/>
        <end position="226"/>
    </location>
</feature>
<evidence type="ECO:0000313" key="14">
    <source>
        <dbReference type="Proteomes" id="UP000799776"/>
    </source>
</evidence>
<keyword evidence="5" id="KW-0325">Glycoprotein</keyword>
<keyword evidence="6 11" id="KW-0732">Signal</keyword>
<keyword evidence="7 9" id="KW-1015">Disulfide bond</keyword>
<evidence type="ECO:0000256" key="7">
    <source>
        <dbReference type="ARBA" id="ARBA00023157"/>
    </source>
</evidence>
<feature type="disulfide bond" evidence="9">
    <location>
        <begin position="29"/>
        <end position="69"/>
    </location>
</feature>
<comment type="caution">
    <text evidence="9">Lacks conserved residue(s) required for the propagation of feature annotation.</text>
</comment>
<dbReference type="GO" id="GO:0005576">
    <property type="term" value="C:extracellular region"/>
    <property type="evidence" value="ECO:0007669"/>
    <property type="project" value="UniProtKB-SubCell"/>
</dbReference>
<name>A0A9P4HTR5_9PEZI</name>
<evidence type="ECO:0000256" key="3">
    <source>
        <dbReference type="ARBA" id="ARBA00010031"/>
    </source>
</evidence>
<reference evidence="13" key="1">
    <citation type="journal article" date="2020" name="Stud. Mycol.">
        <title>101 Dothideomycetes genomes: a test case for predicting lifestyles and emergence of pathogens.</title>
        <authorList>
            <person name="Haridas S."/>
            <person name="Albert R."/>
            <person name="Binder M."/>
            <person name="Bloem J."/>
            <person name="Labutti K."/>
            <person name="Salamov A."/>
            <person name="Andreopoulos B."/>
            <person name="Baker S."/>
            <person name="Barry K."/>
            <person name="Bills G."/>
            <person name="Bluhm B."/>
            <person name="Cannon C."/>
            <person name="Castanera R."/>
            <person name="Culley D."/>
            <person name="Daum C."/>
            <person name="Ezra D."/>
            <person name="Gonzalez J."/>
            <person name="Henrissat B."/>
            <person name="Kuo A."/>
            <person name="Liang C."/>
            <person name="Lipzen A."/>
            <person name="Lutzoni F."/>
            <person name="Magnuson J."/>
            <person name="Mondo S."/>
            <person name="Nolan M."/>
            <person name="Ohm R."/>
            <person name="Pangilinan J."/>
            <person name="Park H.-J."/>
            <person name="Ramirez L."/>
            <person name="Alfaro M."/>
            <person name="Sun H."/>
            <person name="Tritt A."/>
            <person name="Yoshinaga Y."/>
            <person name="Zwiers L.-H."/>
            <person name="Turgeon B."/>
            <person name="Goodwin S."/>
            <person name="Spatafora J."/>
            <person name="Crous P."/>
            <person name="Grigoriev I."/>
        </authorList>
    </citation>
    <scope>NUCLEOTIDE SEQUENCE</scope>
    <source>
        <strain evidence="13">CBS 121410</strain>
    </source>
</reference>
<feature type="region of interest" description="Disordered" evidence="10">
    <location>
        <begin position="173"/>
        <end position="202"/>
    </location>
</feature>
<feature type="disulfide bond" evidence="9">
    <location>
        <begin position="43"/>
        <end position="50"/>
    </location>
</feature>
<dbReference type="GO" id="GO:0098552">
    <property type="term" value="C:side of membrane"/>
    <property type="evidence" value="ECO:0007669"/>
    <property type="project" value="UniProtKB-KW"/>
</dbReference>
<evidence type="ECO:0000256" key="11">
    <source>
        <dbReference type="SAM" id="SignalP"/>
    </source>
</evidence>
<keyword evidence="8" id="KW-0449">Lipoprotein</keyword>
<evidence type="ECO:0000313" key="13">
    <source>
        <dbReference type="EMBL" id="KAF2086583.1"/>
    </source>
</evidence>
<evidence type="ECO:0000256" key="1">
    <source>
        <dbReference type="ARBA" id="ARBA00004589"/>
    </source>
</evidence>
<dbReference type="GO" id="GO:0046872">
    <property type="term" value="F:metal ion binding"/>
    <property type="evidence" value="ECO:0007669"/>
    <property type="project" value="UniProtKB-UniRule"/>
</dbReference>
<sequence length="226" mass="21884">MLAPILLVAGFASAAIAQAGADLTKIPTCAQTSLINAIATSGCSFTDGDCLCSKVVTSDSLQAAVKAACSTDDYNKVLAYSASSCPSASSSAAPASSTEAASSSAAPATSASSSVAAASPSTASSIAPAAAGDMTTDATSAMSTSPMTSSTTSIPMSTVTGYGCSCATSATASSVMTPSTPTTPTTPGQSTPTTQPYEGAAGEVGETRRWCVAAGMVVVGLFFAEM</sequence>
<keyword evidence="5" id="KW-0472">Membrane</keyword>
<comment type="caution">
    <text evidence="13">The sequence shown here is derived from an EMBL/GenBank/DDBJ whole genome shotgun (WGS) entry which is preliminary data.</text>
</comment>
<comment type="subcellular location">
    <subcellularLocation>
        <location evidence="1">Membrane</location>
        <topology evidence="1">Lipid-anchor</topology>
        <topology evidence="1">GPI-anchor</topology>
    </subcellularLocation>
    <subcellularLocation>
        <location evidence="2">Secreted</location>
    </subcellularLocation>
</comment>
<keyword evidence="9" id="KW-0479">Metal-binding</keyword>
<keyword evidence="9" id="KW-0349">Heme</keyword>
<organism evidence="13 14">
    <name type="scientific">Saccharata proteae CBS 121410</name>
    <dbReference type="NCBI Taxonomy" id="1314787"/>
    <lineage>
        <taxon>Eukaryota</taxon>
        <taxon>Fungi</taxon>
        <taxon>Dikarya</taxon>
        <taxon>Ascomycota</taxon>
        <taxon>Pezizomycotina</taxon>
        <taxon>Dothideomycetes</taxon>
        <taxon>Dothideomycetes incertae sedis</taxon>
        <taxon>Botryosphaeriales</taxon>
        <taxon>Saccharataceae</taxon>
        <taxon>Saccharata</taxon>
    </lineage>
</organism>
<keyword evidence="9" id="KW-0408">Iron</keyword>
<keyword evidence="5" id="KW-0336">GPI-anchor</keyword>
<evidence type="ECO:0000256" key="10">
    <source>
        <dbReference type="SAM" id="MobiDB-lite"/>
    </source>
</evidence>
<proteinExistence type="inferred from homology"/>
<evidence type="ECO:0000256" key="9">
    <source>
        <dbReference type="PROSITE-ProRule" id="PRU01356"/>
    </source>
</evidence>
<feature type="binding site" description="axial binding residue" evidence="9">
    <location>
        <position position="47"/>
    </location>
    <ligand>
        <name>heme</name>
        <dbReference type="ChEBI" id="CHEBI:30413"/>
    </ligand>
    <ligandPart>
        <name>Fe</name>
        <dbReference type="ChEBI" id="CHEBI:18248"/>
    </ligandPart>
</feature>
<feature type="domain" description="CFEM" evidence="12">
    <location>
        <begin position="1"/>
        <end position="113"/>
    </location>
</feature>
<feature type="compositionally biased region" description="Low complexity" evidence="10">
    <location>
        <begin position="173"/>
        <end position="196"/>
    </location>
</feature>
<comment type="similarity">
    <text evidence="3">Belongs to the RBT5 family.</text>
</comment>
<keyword evidence="4" id="KW-0964">Secreted</keyword>
<dbReference type="Pfam" id="PF05730">
    <property type="entry name" value="CFEM"/>
    <property type="match status" value="1"/>
</dbReference>
<evidence type="ECO:0000256" key="8">
    <source>
        <dbReference type="ARBA" id="ARBA00023288"/>
    </source>
</evidence>
<evidence type="ECO:0000256" key="2">
    <source>
        <dbReference type="ARBA" id="ARBA00004613"/>
    </source>
</evidence>
<dbReference type="Proteomes" id="UP000799776">
    <property type="component" value="Unassembled WGS sequence"/>
</dbReference>
<accession>A0A9P4HTR5</accession>
<evidence type="ECO:0000256" key="5">
    <source>
        <dbReference type="ARBA" id="ARBA00022622"/>
    </source>
</evidence>
<feature type="signal peptide" evidence="11">
    <location>
        <begin position="1"/>
        <end position="17"/>
    </location>
</feature>
<evidence type="ECO:0000256" key="4">
    <source>
        <dbReference type="ARBA" id="ARBA00022525"/>
    </source>
</evidence>
<feature type="disulfide bond" evidence="9">
    <location>
        <begin position="52"/>
        <end position="85"/>
    </location>
</feature>
<protein>
    <recommendedName>
        <fullName evidence="12">CFEM domain-containing protein</fullName>
    </recommendedName>
</protein>
<dbReference type="AlphaFoldDB" id="A0A9P4HTR5"/>
<keyword evidence="14" id="KW-1185">Reference proteome</keyword>
<dbReference type="EMBL" id="ML978723">
    <property type="protein sequence ID" value="KAF2086583.1"/>
    <property type="molecule type" value="Genomic_DNA"/>
</dbReference>
<dbReference type="OrthoDB" id="3065412at2759"/>
<gene>
    <name evidence="13" type="ORF">K490DRAFT_57503</name>
</gene>
<evidence type="ECO:0000259" key="12">
    <source>
        <dbReference type="PROSITE" id="PS52012"/>
    </source>
</evidence>